<dbReference type="AlphaFoldDB" id="A0A364JTF7"/>
<dbReference type="Proteomes" id="UP000249453">
    <property type="component" value="Unassembled WGS sequence"/>
</dbReference>
<dbReference type="OrthoDB" id="8455709at2"/>
<feature type="region of interest" description="Disordered" evidence="1">
    <location>
        <begin position="73"/>
        <end position="92"/>
    </location>
</feature>
<evidence type="ECO:0000256" key="1">
    <source>
        <dbReference type="SAM" id="MobiDB-lite"/>
    </source>
</evidence>
<accession>A0A364JTF7</accession>
<keyword evidence="3" id="KW-1185">Reference proteome</keyword>
<comment type="caution">
    <text evidence="2">The sequence shown here is derived from an EMBL/GenBank/DDBJ whole genome shotgun (WGS) entry which is preliminary data.</text>
</comment>
<reference evidence="2 3" key="1">
    <citation type="submission" date="2018-06" db="EMBL/GenBank/DDBJ databases">
        <title>Genomic Encyclopedia of Type Strains, Phase IV (KMG-IV): sequencing the most valuable type-strain genomes for metagenomic binning, comparative biology and taxonomic classification.</title>
        <authorList>
            <person name="Goeker M."/>
        </authorList>
    </citation>
    <scope>NUCLEOTIDE SEQUENCE [LARGE SCALE GENOMIC DNA]</scope>
    <source>
        <strain evidence="2 3">DSM 26720</strain>
    </source>
</reference>
<protein>
    <submittedName>
        <fullName evidence="2">Uncharacterized protein</fullName>
    </submittedName>
</protein>
<gene>
    <name evidence="2" type="ORF">C7374_11332</name>
</gene>
<evidence type="ECO:0000313" key="3">
    <source>
        <dbReference type="Proteomes" id="UP000249453"/>
    </source>
</evidence>
<feature type="compositionally biased region" description="Basic and acidic residues" evidence="1">
    <location>
        <begin position="75"/>
        <end position="86"/>
    </location>
</feature>
<proteinExistence type="predicted"/>
<dbReference type="RefSeq" id="WP_111576015.1">
    <property type="nucleotide sequence ID" value="NZ_JBHEEY010000014.1"/>
</dbReference>
<organism evidence="2 3">
    <name type="scientific">Falsochrobactrum ovis</name>
    <dbReference type="NCBI Taxonomy" id="1293442"/>
    <lineage>
        <taxon>Bacteria</taxon>
        <taxon>Pseudomonadati</taxon>
        <taxon>Pseudomonadota</taxon>
        <taxon>Alphaproteobacteria</taxon>
        <taxon>Hyphomicrobiales</taxon>
        <taxon>Brucellaceae</taxon>
        <taxon>Falsochrobactrum</taxon>
    </lineage>
</organism>
<sequence>MPLFNEASRIYRPDEVNFMRSSFAEAALILEANDLNYSAAELSSIVITLYMSGLRDVRYIANIAARLAHQKFTKRHPELSDPKDNPDQTGTW</sequence>
<evidence type="ECO:0000313" key="2">
    <source>
        <dbReference type="EMBL" id="RAK26582.1"/>
    </source>
</evidence>
<name>A0A364JTF7_9HYPH</name>
<dbReference type="EMBL" id="QLMK01000013">
    <property type="protein sequence ID" value="RAK26582.1"/>
    <property type="molecule type" value="Genomic_DNA"/>
</dbReference>